<evidence type="ECO:0000313" key="3">
    <source>
        <dbReference type="Proteomes" id="UP000267464"/>
    </source>
</evidence>
<dbReference type="AlphaFoldDB" id="A0A3N7HRV2"/>
<sequence length="247" mass="27284">MRLHHNGRMRILGLLIHSLLIFSALAAEAATLQPFAGTGSEPAAPWRVVGLPKQTKPFTRFSVVSLDGHQALRVEAEHSYGNLVHPLSLAQPPHHLAWDWRVEEPIPAADIHTRSGEDIAMKVCALWDMPIDQVPFIERQLLRVARSQAGEALPAATVCYIWDPHLPIGTEATSPFTGRVRYIVLRGPDEALHHWVHERRDIATDFLRLFGNESHDLPALVGIAVGADSDNTKSHSLGHAAQVQLEP</sequence>
<dbReference type="Proteomes" id="UP000267464">
    <property type="component" value="Unassembled WGS sequence"/>
</dbReference>
<keyword evidence="3" id="KW-1185">Reference proteome</keyword>
<proteinExistence type="predicted"/>
<protein>
    <submittedName>
        <fullName evidence="2">DUF3047 domain-containing protein</fullName>
    </submittedName>
</protein>
<gene>
    <name evidence="2" type="ORF">DZC73_08960</name>
</gene>
<reference evidence="2 3" key="2">
    <citation type="submission" date="2018-12" db="EMBL/GenBank/DDBJ databases">
        <title>Rhizobacter gummiphilus sp. nov., a rubber-degrading bacterium isolated from the soil of a botanical garden in Japan.</title>
        <authorList>
            <person name="Shunsuke S.S."/>
        </authorList>
    </citation>
    <scope>NUCLEOTIDE SEQUENCE [LARGE SCALE GENOMIC DNA]</scope>
    <source>
        <strain evidence="2 3">S-16</strain>
    </source>
</reference>
<comment type="caution">
    <text evidence="2">The sequence shown here is derived from an EMBL/GenBank/DDBJ whole genome shotgun (WGS) entry which is preliminary data.</text>
</comment>
<reference evidence="2 3" key="1">
    <citation type="submission" date="2018-08" db="EMBL/GenBank/DDBJ databases">
        <authorList>
            <person name="Khan S.A."/>
            <person name="Jeon C.O."/>
            <person name="Chun B.H."/>
            <person name="Jeong S.E."/>
        </authorList>
    </citation>
    <scope>NUCLEOTIDE SEQUENCE [LARGE SCALE GENOMIC DNA]</scope>
    <source>
        <strain evidence="2 3">S-16</strain>
    </source>
</reference>
<feature type="signal peptide" evidence="1">
    <location>
        <begin position="1"/>
        <end position="29"/>
    </location>
</feature>
<dbReference type="EMBL" id="QUSW01000002">
    <property type="protein sequence ID" value="RQP24980.1"/>
    <property type="molecule type" value="Genomic_DNA"/>
</dbReference>
<dbReference type="Pfam" id="PF11249">
    <property type="entry name" value="DUF3047"/>
    <property type="match status" value="1"/>
</dbReference>
<dbReference type="InterPro" id="IPR021409">
    <property type="entry name" value="DUF3047"/>
</dbReference>
<evidence type="ECO:0000256" key="1">
    <source>
        <dbReference type="SAM" id="SignalP"/>
    </source>
</evidence>
<feature type="chain" id="PRO_5017937718" evidence="1">
    <location>
        <begin position="30"/>
        <end position="247"/>
    </location>
</feature>
<organism evidence="2 3">
    <name type="scientific">Piscinibacter terrae</name>
    <dbReference type="NCBI Taxonomy" id="2496871"/>
    <lineage>
        <taxon>Bacteria</taxon>
        <taxon>Pseudomonadati</taxon>
        <taxon>Pseudomonadota</taxon>
        <taxon>Betaproteobacteria</taxon>
        <taxon>Burkholderiales</taxon>
        <taxon>Sphaerotilaceae</taxon>
        <taxon>Piscinibacter</taxon>
    </lineage>
</organism>
<accession>A0A3N7HRV2</accession>
<name>A0A3N7HRV2_9BURK</name>
<keyword evidence="1" id="KW-0732">Signal</keyword>
<evidence type="ECO:0000313" key="2">
    <source>
        <dbReference type="EMBL" id="RQP24980.1"/>
    </source>
</evidence>